<feature type="compositionally biased region" description="Low complexity" evidence="1">
    <location>
        <begin position="472"/>
        <end position="488"/>
    </location>
</feature>
<evidence type="ECO:0000313" key="2">
    <source>
        <dbReference type="EMBL" id="KAJ7706321.1"/>
    </source>
</evidence>
<dbReference type="EMBL" id="JARKIE010000007">
    <property type="protein sequence ID" value="KAJ7706321.1"/>
    <property type="molecule type" value="Genomic_DNA"/>
</dbReference>
<feature type="region of interest" description="Disordered" evidence="1">
    <location>
        <begin position="795"/>
        <end position="838"/>
    </location>
</feature>
<sequence>MLRREPLDVHDSHLRHLLDQRSARAAVAMDYDDAESVYSQFSPRPNAFIHETRSLHSYRAAPSPSPRPPETRNRLNELAESMLDLDDDSRDPSDEDLDPDDAEDRDQPEDARMSLLGPKMRFHGKAPWEMDGGVLEEEDEPESDRTSARGRDGIRKGLGFRSSSRGTTASSRPSGESSRSQQAKPKSSFETTSSANSPYGRGGALHALGQASISSTSLVHQAAPPQPGLRLNFPLPRSESPSSQYATPPRSPRSVTSSSNAPSPASRGNNHEYAHFPSNKPLMRRATNDSSASQSLYSEEMHPYANPDLVVSYADEASPASPARSAFNVAGVSRSDSTATVTESLATTTSRSVTGSALTPDTSASSMAPSQSPRSRVSMFHGKEISAPLPIQPGASTLLNHNISSPLVAPALPAGWTERSASPTFALISLEQARAQRARSATAQNLSISSTSSTPFPEVLTGESHDHSPTNSIAARARARSISTGARAKTALQNIVGGMPPKPERRDSEPSAAVQPGPSGGAAGKALKHKKSNGFMRLFNGARGTEKDEKSSPPPVPSLSDGYAAFNAQQQSGAKLAKVSSHRVPAPQVSPSMVEGPNMWDDYNRFSPTSRPTPPSLSINTGPQSRLRAASAADDFQTRTVPTDMSDRDWQQTDLPQSAPPNVTEFPALRLRPVSTLFSAHFGDHIVSGGSDSQQPGLDADVDTLSSLSPSTVVSPITPGMLLGRGSSSGDKAPMATISEDQSALVQSLQDQIVTAKKAWQRHIWELEGQVRDLKAEVDGLRAGDGEGYCDACGRGRPAAAAQPRNSSGLSPAHEHKAGVVNRPRARTGTSSRFGSAV</sequence>
<protein>
    <submittedName>
        <fullName evidence="2">Uncharacterized protein</fullName>
    </submittedName>
</protein>
<feature type="compositionally biased region" description="Low complexity" evidence="1">
    <location>
        <begin position="246"/>
        <end position="267"/>
    </location>
</feature>
<gene>
    <name evidence="2" type="ORF">B0H17DRAFT_1036724</name>
</gene>
<feature type="compositionally biased region" description="Basic and acidic residues" evidence="1">
    <location>
        <begin position="143"/>
        <end position="155"/>
    </location>
</feature>
<feature type="region of interest" description="Disordered" evidence="1">
    <location>
        <begin position="543"/>
        <end position="562"/>
    </location>
</feature>
<feature type="compositionally biased region" description="Polar residues" evidence="1">
    <location>
        <begin position="288"/>
        <end position="297"/>
    </location>
</feature>
<feature type="compositionally biased region" description="Polar residues" evidence="1">
    <location>
        <begin position="828"/>
        <end position="838"/>
    </location>
</feature>
<keyword evidence="3" id="KW-1185">Reference proteome</keyword>
<name>A0AAD7M9A1_MYCRO</name>
<organism evidence="2 3">
    <name type="scientific">Mycena rosella</name>
    <name type="common">Pink bonnet</name>
    <name type="synonym">Agaricus rosellus</name>
    <dbReference type="NCBI Taxonomy" id="1033263"/>
    <lineage>
        <taxon>Eukaryota</taxon>
        <taxon>Fungi</taxon>
        <taxon>Dikarya</taxon>
        <taxon>Basidiomycota</taxon>
        <taxon>Agaricomycotina</taxon>
        <taxon>Agaricomycetes</taxon>
        <taxon>Agaricomycetidae</taxon>
        <taxon>Agaricales</taxon>
        <taxon>Marasmiineae</taxon>
        <taxon>Mycenaceae</taxon>
        <taxon>Mycena</taxon>
    </lineage>
</organism>
<evidence type="ECO:0000313" key="3">
    <source>
        <dbReference type="Proteomes" id="UP001221757"/>
    </source>
</evidence>
<accession>A0AAD7M9A1</accession>
<evidence type="ECO:0000256" key="1">
    <source>
        <dbReference type="SAM" id="MobiDB-lite"/>
    </source>
</evidence>
<dbReference type="AlphaFoldDB" id="A0AAD7M9A1"/>
<feature type="compositionally biased region" description="Polar residues" evidence="1">
    <location>
        <begin position="445"/>
        <end position="455"/>
    </location>
</feature>
<feature type="region of interest" description="Disordered" evidence="1">
    <location>
        <begin position="52"/>
        <end position="300"/>
    </location>
</feature>
<feature type="compositionally biased region" description="Acidic residues" evidence="1">
    <location>
        <begin position="83"/>
        <end position="107"/>
    </location>
</feature>
<proteinExistence type="predicted"/>
<dbReference type="Proteomes" id="UP001221757">
    <property type="component" value="Unassembled WGS sequence"/>
</dbReference>
<feature type="region of interest" description="Disordered" evidence="1">
    <location>
        <begin position="441"/>
        <end position="532"/>
    </location>
</feature>
<feature type="compositionally biased region" description="Polar residues" evidence="1">
    <location>
        <begin position="351"/>
        <end position="375"/>
    </location>
</feature>
<feature type="compositionally biased region" description="Polar residues" evidence="1">
    <location>
        <begin position="181"/>
        <end position="197"/>
    </location>
</feature>
<feature type="region of interest" description="Disordered" evidence="1">
    <location>
        <begin position="570"/>
        <end position="663"/>
    </location>
</feature>
<reference evidence="2" key="1">
    <citation type="submission" date="2023-03" db="EMBL/GenBank/DDBJ databases">
        <title>Massive genome expansion in bonnet fungi (Mycena s.s.) driven by repeated elements and novel gene families across ecological guilds.</title>
        <authorList>
            <consortium name="Lawrence Berkeley National Laboratory"/>
            <person name="Harder C.B."/>
            <person name="Miyauchi S."/>
            <person name="Viragh M."/>
            <person name="Kuo A."/>
            <person name="Thoen E."/>
            <person name="Andreopoulos B."/>
            <person name="Lu D."/>
            <person name="Skrede I."/>
            <person name="Drula E."/>
            <person name="Henrissat B."/>
            <person name="Morin E."/>
            <person name="Kohler A."/>
            <person name="Barry K."/>
            <person name="LaButti K."/>
            <person name="Morin E."/>
            <person name="Salamov A."/>
            <person name="Lipzen A."/>
            <person name="Mereny Z."/>
            <person name="Hegedus B."/>
            <person name="Baldrian P."/>
            <person name="Stursova M."/>
            <person name="Weitz H."/>
            <person name="Taylor A."/>
            <person name="Grigoriev I.V."/>
            <person name="Nagy L.G."/>
            <person name="Martin F."/>
            <person name="Kauserud H."/>
        </authorList>
    </citation>
    <scope>NUCLEOTIDE SEQUENCE</scope>
    <source>
        <strain evidence="2">CBHHK067</strain>
    </source>
</reference>
<feature type="region of interest" description="Disordered" evidence="1">
    <location>
        <begin position="344"/>
        <end position="376"/>
    </location>
</feature>
<comment type="caution">
    <text evidence="2">The sequence shown here is derived from an EMBL/GenBank/DDBJ whole genome shotgun (WGS) entry which is preliminary data.</text>
</comment>
<feature type="compositionally biased region" description="Low complexity" evidence="1">
    <location>
        <begin position="161"/>
        <end position="180"/>
    </location>
</feature>